<dbReference type="PANTHER" id="PTHR33463">
    <property type="entry name" value="NB-ARC DOMAIN-CONTAINING PROTEIN-RELATED"/>
    <property type="match status" value="1"/>
</dbReference>
<reference evidence="11" key="1">
    <citation type="submission" date="2025-08" db="UniProtKB">
        <authorList>
            <consortium name="RefSeq"/>
        </authorList>
    </citation>
    <scope>IDENTIFICATION</scope>
    <source>
        <tissue evidence="11">Seedling</tissue>
    </source>
</reference>
<dbReference type="Pfam" id="PF00931">
    <property type="entry name" value="NB-ARC"/>
    <property type="match status" value="1"/>
</dbReference>
<dbReference type="PANTHER" id="PTHR33463:SF203">
    <property type="entry name" value="AAA+ ATPASE DOMAIN-CONTAINING PROTEIN"/>
    <property type="match status" value="1"/>
</dbReference>
<feature type="domain" description="Disease resistance protein At4g27190-like leucine-rich repeats" evidence="9">
    <location>
        <begin position="1176"/>
        <end position="1307"/>
    </location>
</feature>
<feature type="domain" description="Disease resistance protein At4g27190-like leucine-rich repeats" evidence="9">
    <location>
        <begin position="977"/>
        <end position="1083"/>
    </location>
</feature>
<dbReference type="InterPro" id="IPR042197">
    <property type="entry name" value="Apaf_helical"/>
</dbReference>
<evidence type="ECO:0000256" key="6">
    <source>
        <dbReference type="ARBA" id="ARBA00022840"/>
    </source>
</evidence>
<dbReference type="RefSeq" id="XP_060676334.1">
    <property type="nucleotide sequence ID" value="XM_060820351.1"/>
</dbReference>
<feature type="domain" description="Disease resistance protein At4g27190-like leucine-rich repeats" evidence="9">
    <location>
        <begin position="850"/>
        <end position="929"/>
    </location>
</feature>
<keyword evidence="3" id="KW-0677">Repeat</keyword>
<dbReference type="InterPro" id="IPR036388">
    <property type="entry name" value="WH-like_DNA-bd_sf"/>
</dbReference>
<dbReference type="Gene3D" id="1.10.8.430">
    <property type="entry name" value="Helical domain of apoptotic protease-activating factors"/>
    <property type="match status" value="1"/>
</dbReference>
<dbReference type="Pfam" id="PF23247">
    <property type="entry name" value="LRR_RPS2"/>
    <property type="match status" value="4"/>
</dbReference>
<evidence type="ECO:0000256" key="2">
    <source>
        <dbReference type="ARBA" id="ARBA00022614"/>
    </source>
</evidence>
<comment type="similarity">
    <text evidence="1">Belongs to the disease resistance NB-LRR family.</text>
</comment>
<protein>
    <submittedName>
        <fullName evidence="11">Disease resistance protein At4g27190-like</fullName>
    </submittedName>
</protein>
<dbReference type="Gene3D" id="1.10.10.10">
    <property type="entry name" value="Winged helix-like DNA-binding domain superfamily/Winged helix DNA-binding domain"/>
    <property type="match status" value="1"/>
</dbReference>
<keyword evidence="6" id="KW-0067">ATP-binding</keyword>
<dbReference type="InterPro" id="IPR002182">
    <property type="entry name" value="NB-ARC"/>
</dbReference>
<evidence type="ECO:0000256" key="1">
    <source>
        <dbReference type="ARBA" id="ARBA00008894"/>
    </source>
</evidence>
<dbReference type="SUPFAM" id="SSF52058">
    <property type="entry name" value="L domain-like"/>
    <property type="match status" value="1"/>
</dbReference>
<feature type="compositionally biased region" description="Polar residues" evidence="7">
    <location>
        <begin position="1112"/>
        <end position="1121"/>
    </location>
</feature>
<feature type="compositionally biased region" description="Polar residues" evidence="7">
    <location>
        <begin position="1095"/>
        <end position="1105"/>
    </location>
</feature>
<dbReference type="SUPFAM" id="SSF52540">
    <property type="entry name" value="P-loop containing nucleoside triphosphate hydrolases"/>
    <property type="match status" value="1"/>
</dbReference>
<evidence type="ECO:0000256" key="4">
    <source>
        <dbReference type="ARBA" id="ARBA00022741"/>
    </source>
</evidence>
<evidence type="ECO:0000313" key="11">
    <source>
        <dbReference type="RefSeq" id="XP_060676334.1"/>
    </source>
</evidence>
<evidence type="ECO:0000259" key="8">
    <source>
        <dbReference type="Pfam" id="PF00931"/>
    </source>
</evidence>
<evidence type="ECO:0000256" key="7">
    <source>
        <dbReference type="SAM" id="MobiDB-lite"/>
    </source>
</evidence>
<dbReference type="Gene3D" id="3.40.50.300">
    <property type="entry name" value="P-loop containing nucleotide triphosphate hydrolases"/>
    <property type="match status" value="1"/>
</dbReference>
<organism evidence="10 11">
    <name type="scientific">Ziziphus jujuba</name>
    <name type="common">Chinese jujube</name>
    <name type="synonym">Ziziphus sativa</name>
    <dbReference type="NCBI Taxonomy" id="326968"/>
    <lineage>
        <taxon>Eukaryota</taxon>
        <taxon>Viridiplantae</taxon>
        <taxon>Streptophyta</taxon>
        <taxon>Embryophyta</taxon>
        <taxon>Tracheophyta</taxon>
        <taxon>Spermatophyta</taxon>
        <taxon>Magnoliopsida</taxon>
        <taxon>eudicotyledons</taxon>
        <taxon>Gunneridae</taxon>
        <taxon>Pentapetalae</taxon>
        <taxon>rosids</taxon>
        <taxon>fabids</taxon>
        <taxon>Rosales</taxon>
        <taxon>Rhamnaceae</taxon>
        <taxon>Paliureae</taxon>
        <taxon>Ziziphus</taxon>
    </lineage>
</organism>
<keyword evidence="5" id="KW-0611">Plant defense</keyword>
<keyword evidence="2" id="KW-0433">Leucine-rich repeat</keyword>
<dbReference type="Gene3D" id="3.80.10.10">
    <property type="entry name" value="Ribonuclease Inhibitor"/>
    <property type="match status" value="4"/>
</dbReference>
<dbReference type="SUPFAM" id="SSF52047">
    <property type="entry name" value="RNI-like"/>
    <property type="match status" value="1"/>
</dbReference>
<dbReference type="InterPro" id="IPR032675">
    <property type="entry name" value="LRR_dom_sf"/>
</dbReference>
<dbReference type="GeneID" id="107426483"/>
<evidence type="ECO:0000259" key="9">
    <source>
        <dbReference type="Pfam" id="PF23247"/>
    </source>
</evidence>
<keyword evidence="10" id="KW-1185">Reference proteome</keyword>
<feature type="region of interest" description="Disordered" evidence="7">
    <location>
        <begin position="1095"/>
        <end position="1121"/>
    </location>
</feature>
<feature type="domain" description="Disease resistance protein At4g27190-like leucine-rich repeats" evidence="9">
    <location>
        <begin position="1346"/>
        <end position="1455"/>
    </location>
</feature>
<gene>
    <name evidence="11" type="primary">LOC107426483</name>
</gene>
<accession>A0ABM4AHX9</accession>
<evidence type="ECO:0000256" key="5">
    <source>
        <dbReference type="ARBA" id="ARBA00022821"/>
    </source>
</evidence>
<proteinExistence type="inferred from homology"/>
<dbReference type="InterPro" id="IPR050905">
    <property type="entry name" value="Plant_NBS-LRR"/>
</dbReference>
<dbReference type="PRINTS" id="PR00364">
    <property type="entry name" value="DISEASERSIST"/>
</dbReference>
<evidence type="ECO:0000256" key="3">
    <source>
        <dbReference type="ARBA" id="ARBA00022737"/>
    </source>
</evidence>
<sequence>MEIITSVAGKLAEYAVEAIWQQFVYLIGYKESTKKLDDELKRLGDKREGVQSLVDHAERNAQVVVPAVVTWLKNVDQAEKNAREFLRNRIGARHVHALNLKLRYSLSKKASKMTQDIIQLLQEGNNYDFNTVAYPAPPNKDYVSTSITGFTGLTSRISVMEDIMQALKNDDINMIGICGAGGIGKTKMVEEVMGRAKAEKLFEEFAMAVVSQTPDEKAIQGQIADKLGLRFYEESVAGRADKLRQRMMKDGKKILVILDDIWEKLDFDKVGLPLGPDNKRCKFIFTTRSEEVCVQMKCQKKVPMPYLAKEEAWKLFRESAGSCVDDPLLHPIAEAVADECAGLPLAIVVVGRALENKVDQNVWADALQQLKKSAPRDITGMHKHVFSRIEFSYNYLESKEAKSCFLLCCLFPEDFKIPIEFLVTYGMGLKLFDDVDTILEARTRVLALVDKLKRSFLLLDTDEEYGVKMHDVVRDFAISIGSKDEPMLVRYDVGLDEWPQKDSYEHYSRISLQFSKNPKFPVDFLQFTNLKLLQLFYTSRRENRKDNIPGNFFQGMKGLAVLALVKNDTPLSLPPSLGVLKNLRSLILHGCSEIEGLSMIGGLEKLEILSLVGSQIRIFPREVGQLKHLKLLDLCGCGSIQRMERGTLSCLSRLEELYMLNTFDDERLSINEENREEATASLIELKALSHLKVLAIQIPAYASMATAFPYDNLKKFIFILSEGRLDWEERYAFPLENTLVLHEHERSRVFYPLLQKTDNAAFENLMNLENDLCELDINGFAHLKKLQLSFCEKLKYIVDWSGKETPEAVFPQLESLGIGNLENLKEICHGQPSHKNSPEALRSSSSTLLASFGKLRSLTLDGCPRLKNIFSMSIARGLTLLQRLDVSECNELEEIISKIGEDDEKPIKEIGLFPELTDLKLGDLPKLRRFNSISSRNKVVLADKKDMSTHEMDKFADQSQRYDQLDIGSSSVLLATPGFQNLRSLLVVRCTSLRNLFLPCIAKLLVNLETLEVKGCAMMESIVEKEEEMEEALKGIVLMFPKLNLLELENLPNFTTFSAEDSTLALPSLEILSIRMCPKVKTLDHMINTSSSSQLKSTDFTTKPSSAVPKTKTVSDGSGTSMDSHRGFSRWLSCFGSAKTTLPSGSDGPLIANSTDEMNIIQQRDVLNLNEMMMMSKLVNLTIEDMDNMLYIWTDKVDGGFIPSHLMNRMNNLERMELCGCESLETIFHIERRPKSVDVLPLLNCLKELVLRTIPKLEQIWKNIGEGDFKNLKRLFVYECHNLKYLFSSDVAELLVELEEVSVIGCDMMEEIVGKLATDDQKDQDQPIHEKIKSTEQHAGRVLGLTMFKKLKYLGITRCHKLRHVFSGSFGTRGLEQLQTLDIFNCMMMEHIVAAVANEENEKEVKATTTMMNNKIVFPQLATLSLCALPRMKRFCQGNNYVMELPSLKQLAVEASPIMRRNLSEEFSFDYQPMLRH</sequence>
<dbReference type="InterPro" id="IPR027417">
    <property type="entry name" value="P-loop_NTPase"/>
</dbReference>
<dbReference type="Proteomes" id="UP001652623">
    <property type="component" value="Chromosome 9"/>
</dbReference>
<evidence type="ECO:0000313" key="10">
    <source>
        <dbReference type="Proteomes" id="UP001652623"/>
    </source>
</evidence>
<feature type="domain" description="NB-ARC" evidence="8">
    <location>
        <begin position="160"/>
        <end position="320"/>
    </location>
</feature>
<dbReference type="InterPro" id="IPR057135">
    <property type="entry name" value="At4g27190-like_LRR"/>
</dbReference>
<keyword evidence="4" id="KW-0547">Nucleotide-binding</keyword>
<name>A0ABM4AHX9_ZIZJJ</name>